<sequence>MSISSEGTKSRTFKVIVKESPLKSVEDKDEIKALLATKGNTETLHTEIKLQQHDLILWRFGAEGSLIAKGDIEDNHTSYYDSDDGRFGDRAQIDIKTGSLIISDIGPEHAGEFRLKIISDRRILFKRFTVIVSGSSLSPGAVAGICVVGLLLVAAAAGVFCCCRHRNLTELKKHISNISKQLQELPKISEQLNKLSETYEKFKKIPENYPSEAYDKETGLKEMSEKLKKMSDNCDKELAKISKQLKQLYEENIPEQLRKLSETLLEKHKQLHCVSRLEMEEDKHEGYIIGVDTLTRQTHGTDEIFRERQNRKNLVHFTHESTEETGFIKGDGEDE</sequence>
<gene>
    <name evidence="3" type="ORF">QQF64_034553</name>
</gene>
<feature type="coiled-coil region" evidence="1">
    <location>
        <begin position="220"/>
        <end position="251"/>
    </location>
</feature>
<accession>A0ABR3L105</accession>
<dbReference type="Gene3D" id="2.60.40.10">
    <property type="entry name" value="Immunoglobulins"/>
    <property type="match status" value="1"/>
</dbReference>
<keyword evidence="2" id="KW-0812">Transmembrane</keyword>
<protein>
    <submittedName>
        <fullName evidence="3">Uncharacterized protein</fullName>
    </submittedName>
</protein>
<reference evidence="3 4" key="1">
    <citation type="submission" date="2023-09" db="EMBL/GenBank/DDBJ databases">
        <authorList>
            <person name="Wang M."/>
        </authorList>
    </citation>
    <scope>NUCLEOTIDE SEQUENCE [LARGE SCALE GENOMIC DNA]</scope>
    <source>
        <strain evidence="3">GT-2023</strain>
        <tissue evidence="3">Liver</tissue>
    </source>
</reference>
<organism evidence="3 4">
    <name type="scientific">Cirrhinus molitorella</name>
    <name type="common">mud carp</name>
    <dbReference type="NCBI Taxonomy" id="172907"/>
    <lineage>
        <taxon>Eukaryota</taxon>
        <taxon>Metazoa</taxon>
        <taxon>Chordata</taxon>
        <taxon>Craniata</taxon>
        <taxon>Vertebrata</taxon>
        <taxon>Euteleostomi</taxon>
        <taxon>Actinopterygii</taxon>
        <taxon>Neopterygii</taxon>
        <taxon>Teleostei</taxon>
        <taxon>Ostariophysi</taxon>
        <taxon>Cypriniformes</taxon>
        <taxon>Cyprinidae</taxon>
        <taxon>Labeoninae</taxon>
        <taxon>Labeonini</taxon>
        <taxon>Cirrhinus</taxon>
    </lineage>
</organism>
<keyword evidence="4" id="KW-1185">Reference proteome</keyword>
<dbReference type="InterPro" id="IPR013783">
    <property type="entry name" value="Ig-like_fold"/>
</dbReference>
<dbReference type="InterPro" id="IPR036179">
    <property type="entry name" value="Ig-like_dom_sf"/>
</dbReference>
<dbReference type="EMBL" id="JAYMGO010000222">
    <property type="protein sequence ID" value="KAL1246590.1"/>
    <property type="molecule type" value="Genomic_DNA"/>
</dbReference>
<evidence type="ECO:0000313" key="4">
    <source>
        <dbReference type="Proteomes" id="UP001558613"/>
    </source>
</evidence>
<feature type="transmembrane region" description="Helical" evidence="2">
    <location>
        <begin position="141"/>
        <end position="163"/>
    </location>
</feature>
<dbReference type="Proteomes" id="UP001558613">
    <property type="component" value="Unassembled WGS sequence"/>
</dbReference>
<dbReference type="SUPFAM" id="SSF48726">
    <property type="entry name" value="Immunoglobulin"/>
    <property type="match status" value="1"/>
</dbReference>
<dbReference type="PANTHER" id="PTHR21063:SF4">
    <property type="entry name" value="CD48 ANTIGEN-RELATED"/>
    <property type="match status" value="1"/>
</dbReference>
<evidence type="ECO:0000256" key="1">
    <source>
        <dbReference type="SAM" id="Coils"/>
    </source>
</evidence>
<comment type="caution">
    <text evidence="3">The sequence shown here is derived from an EMBL/GenBank/DDBJ whole genome shotgun (WGS) entry which is preliminary data.</text>
</comment>
<keyword evidence="1" id="KW-0175">Coiled coil</keyword>
<proteinExistence type="predicted"/>
<evidence type="ECO:0000313" key="3">
    <source>
        <dbReference type="EMBL" id="KAL1246590.1"/>
    </source>
</evidence>
<keyword evidence="2" id="KW-1133">Transmembrane helix</keyword>
<name>A0ABR3L105_9TELE</name>
<evidence type="ECO:0000256" key="2">
    <source>
        <dbReference type="SAM" id="Phobius"/>
    </source>
</evidence>
<keyword evidence="2" id="KW-0472">Membrane</keyword>
<dbReference type="PANTHER" id="PTHR21063">
    <property type="entry name" value="LFA-3"/>
    <property type="match status" value="1"/>
</dbReference>